<dbReference type="CDD" id="cd11874">
    <property type="entry name" value="SH3_CD2AP-like_2"/>
    <property type="match status" value="1"/>
</dbReference>
<feature type="region of interest" description="Disordered" evidence="4">
    <location>
        <begin position="547"/>
        <end position="583"/>
    </location>
</feature>
<proteinExistence type="predicted"/>
<evidence type="ECO:0000259" key="5">
    <source>
        <dbReference type="PROSITE" id="PS50002"/>
    </source>
</evidence>
<feature type="domain" description="SH3" evidence="5">
    <location>
        <begin position="1"/>
        <end position="58"/>
    </location>
</feature>
<dbReference type="Gene3D" id="2.30.30.40">
    <property type="entry name" value="SH3 Domains"/>
    <property type="match status" value="3"/>
</dbReference>
<feature type="coiled-coil region" evidence="3">
    <location>
        <begin position="594"/>
        <end position="639"/>
    </location>
</feature>
<evidence type="ECO:0000256" key="2">
    <source>
        <dbReference type="PROSITE-ProRule" id="PRU00192"/>
    </source>
</evidence>
<keyword evidence="3" id="KW-0175">Coiled coil</keyword>
<dbReference type="CDD" id="cd11875">
    <property type="entry name" value="SH3_CD2AP-like_3"/>
    <property type="match status" value="1"/>
</dbReference>
<feature type="domain" description="SH3" evidence="5">
    <location>
        <begin position="155"/>
        <end position="216"/>
    </location>
</feature>
<feature type="domain" description="SH3" evidence="5">
    <location>
        <begin position="71"/>
        <end position="130"/>
    </location>
</feature>
<evidence type="ECO:0000313" key="7">
    <source>
        <dbReference type="Proteomes" id="UP000801492"/>
    </source>
</evidence>
<dbReference type="PANTHER" id="PTHR14167">
    <property type="entry name" value="SH3 DOMAIN-CONTAINING"/>
    <property type="match status" value="1"/>
</dbReference>
<dbReference type="OrthoDB" id="73680at2759"/>
<organism evidence="6 7">
    <name type="scientific">Ignelater luminosus</name>
    <name type="common">Cucubano</name>
    <name type="synonym">Pyrophorus luminosus</name>
    <dbReference type="NCBI Taxonomy" id="2038154"/>
    <lineage>
        <taxon>Eukaryota</taxon>
        <taxon>Metazoa</taxon>
        <taxon>Ecdysozoa</taxon>
        <taxon>Arthropoda</taxon>
        <taxon>Hexapoda</taxon>
        <taxon>Insecta</taxon>
        <taxon>Pterygota</taxon>
        <taxon>Neoptera</taxon>
        <taxon>Endopterygota</taxon>
        <taxon>Coleoptera</taxon>
        <taxon>Polyphaga</taxon>
        <taxon>Elateriformia</taxon>
        <taxon>Elateroidea</taxon>
        <taxon>Elateridae</taxon>
        <taxon>Agrypninae</taxon>
        <taxon>Pyrophorini</taxon>
        <taxon>Ignelater</taxon>
    </lineage>
</organism>
<accession>A0A8K0C8Y4</accession>
<feature type="compositionally biased region" description="Basic and acidic residues" evidence="4">
    <location>
        <begin position="248"/>
        <end position="261"/>
    </location>
</feature>
<dbReference type="CDD" id="cd11873">
    <property type="entry name" value="SH3_CD2AP-like_1"/>
    <property type="match status" value="1"/>
</dbReference>
<feature type="compositionally biased region" description="Basic and acidic residues" evidence="4">
    <location>
        <begin position="403"/>
        <end position="424"/>
    </location>
</feature>
<dbReference type="GO" id="GO:0016192">
    <property type="term" value="P:vesicle-mediated transport"/>
    <property type="evidence" value="ECO:0007669"/>
    <property type="project" value="UniProtKB-ARBA"/>
</dbReference>
<dbReference type="AlphaFoldDB" id="A0A8K0C8Y4"/>
<feature type="region of interest" description="Disordered" evidence="4">
    <location>
        <begin position="341"/>
        <end position="496"/>
    </location>
</feature>
<dbReference type="PRINTS" id="PR00452">
    <property type="entry name" value="SH3DOMAIN"/>
</dbReference>
<feature type="compositionally biased region" description="Basic and acidic residues" evidence="4">
    <location>
        <begin position="218"/>
        <end position="231"/>
    </location>
</feature>
<evidence type="ECO:0000256" key="1">
    <source>
        <dbReference type="ARBA" id="ARBA00022443"/>
    </source>
</evidence>
<keyword evidence="1 2" id="KW-0728">SH3 domain</keyword>
<evidence type="ECO:0000313" key="6">
    <source>
        <dbReference type="EMBL" id="KAF2879967.1"/>
    </source>
</evidence>
<feature type="compositionally biased region" description="Polar residues" evidence="4">
    <location>
        <begin position="556"/>
        <end position="565"/>
    </location>
</feature>
<dbReference type="FunFam" id="2.30.30.40:FF:000072">
    <property type="entry name" value="Unconventional Myosin IB"/>
    <property type="match status" value="2"/>
</dbReference>
<dbReference type="SUPFAM" id="SSF50044">
    <property type="entry name" value="SH3-domain"/>
    <property type="match status" value="3"/>
</dbReference>
<dbReference type="PROSITE" id="PS50002">
    <property type="entry name" value="SH3"/>
    <property type="match status" value="3"/>
</dbReference>
<dbReference type="Proteomes" id="UP000801492">
    <property type="component" value="Unassembled WGS sequence"/>
</dbReference>
<gene>
    <name evidence="6" type="ORF">ILUMI_26204</name>
</gene>
<evidence type="ECO:0000256" key="3">
    <source>
        <dbReference type="SAM" id="Coils"/>
    </source>
</evidence>
<feature type="compositionally biased region" description="Polar residues" evidence="4">
    <location>
        <begin position="386"/>
        <end position="400"/>
    </location>
</feature>
<dbReference type="InterPro" id="IPR036028">
    <property type="entry name" value="SH3-like_dom_sf"/>
</dbReference>
<dbReference type="Pfam" id="PF00018">
    <property type="entry name" value="SH3_1"/>
    <property type="match status" value="1"/>
</dbReference>
<feature type="compositionally biased region" description="Low complexity" evidence="4">
    <location>
        <begin position="272"/>
        <end position="285"/>
    </location>
</feature>
<dbReference type="PRINTS" id="PR00499">
    <property type="entry name" value="P67PHOX"/>
</dbReference>
<dbReference type="Pfam" id="PF14604">
    <property type="entry name" value="SH3_9"/>
    <property type="match status" value="1"/>
</dbReference>
<feature type="region of interest" description="Disordered" evidence="4">
    <location>
        <begin position="216"/>
        <end position="290"/>
    </location>
</feature>
<protein>
    <recommendedName>
        <fullName evidence="5">SH3 domain-containing protein</fullName>
    </recommendedName>
</protein>
<evidence type="ECO:0000256" key="4">
    <source>
        <dbReference type="SAM" id="MobiDB-lite"/>
    </source>
</evidence>
<dbReference type="Pfam" id="PF07653">
    <property type="entry name" value="SH3_2"/>
    <property type="match status" value="1"/>
</dbReference>
<feature type="compositionally biased region" description="Low complexity" evidence="4">
    <location>
        <begin position="471"/>
        <end position="482"/>
    </location>
</feature>
<dbReference type="EMBL" id="VTPC01091047">
    <property type="protein sequence ID" value="KAF2879967.1"/>
    <property type="molecule type" value="Genomic_DNA"/>
</dbReference>
<name>A0A8K0C8Y4_IGNLU</name>
<dbReference type="InterPro" id="IPR050384">
    <property type="entry name" value="Endophilin_SH3RF"/>
</dbReference>
<dbReference type="InterPro" id="IPR001452">
    <property type="entry name" value="SH3_domain"/>
</dbReference>
<sequence length="650" mass="72093">MVDVLVEYDYIAKEPDELTIKKGDVIREVVKKPGGWWEGVLNDKKGMFPDNFVRVIDKDASVTFRNKKDATRIRQCRVVFSYKQDHQDELNLSVGDIINILGEEEEGWWRGVLNGKEGVFPSNFVEEIKSKPGSREDLTNVNDIDAKSPSLPPKPTKTLCQVKYSYKAQNEDELSLKEGDIITLLSKDGQDLGWWKGELGGKIGVFPDNFVSILSEQGDEKNHKDDRKITKTPDLISPKPPVTSSQRKSLEEKHDKTETDGVAKVTPPVPSKKPIIPIKKSPSGSGSQGGLLAGLRKKIVDVVDGASGSKSQPVLIKASEIKEDNKLEVTSENAFDQVERTPMLSDVRATRAKAPGRRPPSVVFKEGEPGIVNGNTDHAPLDSLTEHLSNSRSSTLSNDQTENEVKPKVREWEKHKAPWLEEMKLNQAKRTSTSPGPEQHKLKLTPSEKSVSPEVDETKSAKTSPFEKNTSSPIDMSKSMSSVNNKLKTPPNELEKGSVILRTKPPQAAPQTTVRPQSIHSVAVTNLNDVQSQKQFSISHSTTTITTITTPKLSPAASQNNRTSPSPKPNLIEKSPDVKASGDAIQESITTKQYTELLQRIEKLELLVEQQHQVYKAAIEELKGKLQVETDMRRLLQAELHKVSQCVMQV</sequence>
<comment type="caution">
    <text evidence="6">The sequence shown here is derived from an EMBL/GenBank/DDBJ whole genome shotgun (WGS) entry which is preliminary data.</text>
</comment>
<feature type="compositionally biased region" description="Polar residues" evidence="4">
    <location>
        <begin position="461"/>
        <end position="470"/>
    </location>
</feature>
<reference evidence="6" key="1">
    <citation type="submission" date="2019-08" db="EMBL/GenBank/DDBJ databases">
        <title>The genome of the North American firefly Photinus pyralis.</title>
        <authorList>
            <consortium name="Photinus pyralis genome working group"/>
            <person name="Fallon T.R."/>
            <person name="Sander Lower S.E."/>
            <person name="Weng J.-K."/>
        </authorList>
    </citation>
    <scope>NUCLEOTIDE SEQUENCE</scope>
    <source>
        <strain evidence="6">TRF0915ILg1</strain>
        <tissue evidence="6">Whole body</tissue>
    </source>
</reference>
<dbReference type="SMART" id="SM00326">
    <property type="entry name" value="SH3"/>
    <property type="match status" value="3"/>
</dbReference>
<keyword evidence="7" id="KW-1185">Reference proteome</keyword>